<evidence type="ECO:0000313" key="2">
    <source>
        <dbReference type="EMBL" id="UQA95698.1"/>
    </source>
</evidence>
<evidence type="ECO:0000313" key="3">
    <source>
        <dbReference type="Proteomes" id="UP000830115"/>
    </source>
</evidence>
<keyword evidence="1" id="KW-0472">Membrane</keyword>
<name>A0ABY4MF16_9ACTN</name>
<proteinExistence type="predicted"/>
<sequence>MGYLYIAFFAAFLYLAPVILLCVKVANKTTAKTGWAIAFGLLIFPVILLVIGGVIDANGAAS</sequence>
<dbReference type="EMBL" id="CP086322">
    <property type="protein sequence ID" value="UQA95698.1"/>
    <property type="molecule type" value="Genomic_DNA"/>
</dbReference>
<feature type="transmembrane region" description="Helical" evidence="1">
    <location>
        <begin position="35"/>
        <end position="55"/>
    </location>
</feature>
<dbReference type="Proteomes" id="UP000830115">
    <property type="component" value="Chromosome"/>
</dbReference>
<evidence type="ECO:0008006" key="4">
    <source>
        <dbReference type="Google" id="ProtNLM"/>
    </source>
</evidence>
<evidence type="ECO:0000256" key="1">
    <source>
        <dbReference type="SAM" id="Phobius"/>
    </source>
</evidence>
<accession>A0ABY4MF16</accession>
<gene>
    <name evidence="2" type="ORF">K9S39_30975</name>
</gene>
<protein>
    <recommendedName>
        <fullName evidence="4">Cardiolipin synthase N-terminal domain-containing protein</fullName>
    </recommendedName>
</protein>
<keyword evidence="1" id="KW-1133">Transmembrane helix</keyword>
<reference evidence="2" key="1">
    <citation type="submission" date="2021-10" db="EMBL/GenBank/DDBJ databases">
        <title>Streptomyces nigrumlapis sp.nov.,an antimicrobial producing actinobacterium isolated from Black Gobi rocks.</title>
        <authorList>
            <person name="Wen Y."/>
            <person name="Zhang W."/>
            <person name="Liu X.G."/>
        </authorList>
    </citation>
    <scope>NUCLEOTIDE SEQUENCE</scope>
    <source>
        <strain evidence="2">ST13-2-2</strain>
    </source>
</reference>
<keyword evidence="1" id="KW-0812">Transmembrane</keyword>
<keyword evidence="3" id="KW-1185">Reference proteome</keyword>
<dbReference type="RefSeq" id="WP_248866611.1">
    <property type="nucleotide sequence ID" value="NZ_CP086322.1"/>
</dbReference>
<feature type="transmembrane region" description="Helical" evidence="1">
    <location>
        <begin position="6"/>
        <end position="23"/>
    </location>
</feature>
<organism evidence="2 3">
    <name type="scientific">Streptomyces halobius</name>
    <dbReference type="NCBI Taxonomy" id="2879846"/>
    <lineage>
        <taxon>Bacteria</taxon>
        <taxon>Bacillati</taxon>
        <taxon>Actinomycetota</taxon>
        <taxon>Actinomycetes</taxon>
        <taxon>Kitasatosporales</taxon>
        <taxon>Streptomycetaceae</taxon>
        <taxon>Streptomyces</taxon>
    </lineage>
</organism>